<name>A0ABV2D3P1_9SPHN</name>
<accession>A0ABV2D3P1</accession>
<organism evidence="2 3">
    <name type="scientific">Novosphingobium kalidii</name>
    <dbReference type="NCBI Taxonomy" id="3230299"/>
    <lineage>
        <taxon>Bacteria</taxon>
        <taxon>Pseudomonadati</taxon>
        <taxon>Pseudomonadota</taxon>
        <taxon>Alphaproteobacteria</taxon>
        <taxon>Sphingomonadales</taxon>
        <taxon>Sphingomonadaceae</taxon>
        <taxon>Novosphingobium</taxon>
    </lineage>
</organism>
<protein>
    <recommendedName>
        <fullName evidence="4">Ribbon-helix-helix CopG family protein</fullName>
    </recommendedName>
</protein>
<keyword evidence="3" id="KW-1185">Reference proteome</keyword>
<evidence type="ECO:0000256" key="1">
    <source>
        <dbReference type="SAM" id="MobiDB-lite"/>
    </source>
</evidence>
<dbReference type="Proteomes" id="UP001548713">
    <property type="component" value="Unassembled WGS sequence"/>
</dbReference>
<proteinExistence type="predicted"/>
<dbReference type="EMBL" id="JBEWLY010000022">
    <property type="protein sequence ID" value="MET1756490.1"/>
    <property type="molecule type" value="Genomic_DNA"/>
</dbReference>
<comment type="caution">
    <text evidence="2">The sequence shown here is derived from an EMBL/GenBank/DDBJ whole genome shotgun (WGS) entry which is preliminary data.</text>
</comment>
<sequence length="84" mass="9543">MPRPKRQEDPLLPVPLPRRRPSRANTRNLVSAVKPELAQKIKSLADVEQTSVAALLEEASINLLRSRGIEYPDYLRHYQREAAG</sequence>
<evidence type="ECO:0000313" key="2">
    <source>
        <dbReference type="EMBL" id="MET1756490.1"/>
    </source>
</evidence>
<dbReference type="RefSeq" id="WP_353984982.1">
    <property type="nucleotide sequence ID" value="NZ_JBEWLY010000022.1"/>
</dbReference>
<evidence type="ECO:0000313" key="3">
    <source>
        <dbReference type="Proteomes" id="UP001548713"/>
    </source>
</evidence>
<reference evidence="2 3" key="1">
    <citation type="submission" date="2024-07" db="EMBL/GenBank/DDBJ databases">
        <title>Novosphingobium kalidii RD2P27.</title>
        <authorList>
            <person name="Sun J.-Q."/>
        </authorList>
    </citation>
    <scope>NUCLEOTIDE SEQUENCE [LARGE SCALE GENOMIC DNA]</scope>
    <source>
        <strain evidence="2 3">RD2P27</strain>
    </source>
</reference>
<evidence type="ECO:0008006" key="4">
    <source>
        <dbReference type="Google" id="ProtNLM"/>
    </source>
</evidence>
<feature type="region of interest" description="Disordered" evidence="1">
    <location>
        <begin position="1"/>
        <end position="27"/>
    </location>
</feature>
<gene>
    <name evidence="2" type="ORF">ABVV53_13685</name>
</gene>